<name>A0A1I3VIJ0_9SPHI</name>
<evidence type="ECO:0000256" key="1">
    <source>
        <dbReference type="SAM" id="Coils"/>
    </source>
</evidence>
<keyword evidence="3" id="KW-1185">Reference proteome</keyword>
<proteinExistence type="predicted"/>
<protein>
    <recommendedName>
        <fullName evidence="4">PAS fold-containing protein</fullName>
    </recommendedName>
</protein>
<feature type="coiled-coil region" evidence="1">
    <location>
        <begin position="123"/>
        <end position="161"/>
    </location>
</feature>
<dbReference type="Proteomes" id="UP000198670">
    <property type="component" value="Unassembled WGS sequence"/>
</dbReference>
<evidence type="ECO:0000313" key="3">
    <source>
        <dbReference type="Proteomes" id="UP000198670"/>
    </source>
</evidence>
<reference evidence="2 3" key="1">
    <citation type="submission" date="2016-10" db="EMBL/GenBank/DDBJ databases">
        <authorList>
            <person name="de Groot N.N."/>
        </authorList>
    </citation>
    <scope>NUCLEOTIDE SEQUENCE [LARGE SCALE GENOMIC DNA]</scope>
    <source>
        <strain evidence="2 3">RK1</strain>
    </source>
</reference>
<organism evidence="2 3">
    <name type="scientific">Parapedobacter indicus</name>
    <dbReference type="NCBI Taxonomy" id="1477437"/>
    <lineage>
        <taxon>Bacteria</taxon>
        <taxon>Pseudomonadati</taxon>
        <taxon>Bacteroidota</taxon>
        <taxon>Sphingobacteriia</taxon>
        <taxon>Sphingobacteriales</taxon>
        <taxon>Sphingobacteriaceae</taxon>
        <taxon>Parapedobacter</taxon>
    </lineage>
</organism>
<keyword evidence="1" id="KW-0175">Coiled coil</keyword>
<accession>A0A1I3VIJ0</accession>
<gene>
    <name evidence="2" type="ORF">SAMN05444682_11724</name>
</gene>
<dbReference type="EMBL" id="FOQO01000017">
    <property type="protein sequence ID" value="SFJ95065.1"/>
    <property type="molecule type" value="Genomic_DNA"/>
</dbReference>
<evidence type="ECO:0008006" key="4">
    <source>
        <dbReference type="Google" id="ProtNLM"/>
    </source>
</evidence>
<dbReference type="RefSeq" id="WP_090632465.1">
    <property type="nucleotide sequence ID" value="NZ_FOQO01000017.1"/>
</dbReference>
<evidence type="ECO:0000313" key="2">
    <source>
        <dbReference type="EMBL" id="SFJ95065.1"/>
    </source>
</evidence>
<sequence length="286" mass="31708">MKNKNDLLSGPLLNILTGASLPVAIYSASDFVIRYANEAFVKLWKIESLEGMSALKLTESAGNAAIMRALKSINPEAARITLTHTLGNTTDLAFFESVFEKVATEPDFIIHTVHDTTRFQIENEQLKTTVTTLEKQNDELYKELLRTGQELEESYIALENAGTRMLEILESISMEVELPGIGYWSLNLEDMSFELSRGAKKIYGIPEDAPVPFNDIDISHVLDSQAIANLEQLAAGIVDPDKLYHFEHKINPFNGEPSKWLKTSGVVVGKNNDRVTKIAGVIIIIG</sequence>
<dbReference type="AlphaFoldDB" id="A0A1I3VIJ0"/>